<organism evidence="1 2">
    <name type="scientific">Devosia nitrariae</name>
    <dbReference type="NCBI Taxonomy" id="2071872"/>
    <lineage>
        <taxon>Bacteria</taxon>
        <taxon>Pseudomonadati</taxon>
        <taxon>Pseudomonadota</taxon>
        <taxon>Alphaproteobacteria</taxon>
        <taxon>Hyphomicrobiales</taxon>
        <taxon>Devosiaceae</taxon>
        <taxon>Devosia</taxon>
    </lineage>
</organism>
<comment type="caution">
    <text evidence="1">The sequence shown here is derived from an EMBL/GenBank/DDBJ whole genome shotgun (WGS) entry which is preliminary data.</text>
</comment>
<evidence type="ECO:0000313" key="2">
    <source>
        <dbReference type="Proteomes" id="UP001156691"/>
    </source>
</evidence>
<protein>
    <recommendedName>
        <fullName evidence="3">DUF1127 domain-containing protein</fullName>
    </recommendedName>
</protein>
<name>A0ABQ5WB86_9HYPH</name>
<dbReference type="EMBL" id="BSNS01000022">
    <property type="protein sequence ID" value="GLQ56993.1"/>
    <property type="molecule type" value="Genomic_DNA"/>
</dbReference>
<proteinExistence type="predicted"/>
<dbReference type="Proteomes" id="UP001156691">
    <property type="component" value="Unassembled WGS sequence"/>
</dbReference>
<gene>
    <name evidence="1" type="ORF">GCM10010862_42520</name>
</gene>
<accession>A0ABQ5WB86</accession>
<reference evidence="2" key="1">
    <citation type="journal article" date="2019" name="Int. J. Syst. Evol. Microbiol.">
        <title>The Global Catalogue of Microorganisms (GCM) 10K type strain sequencing project: providing services to taxonomists for standard genome sequencing and annotation.</title>
        <authorList>
            <consortium name="The Broad Institute Genomics Platform"/>
            <consortium name="The Broad Institute Genome Sequencing Center for Infectious Disease"/>
            <person name="Wu L."/>
            <person name="Ma J."/>
        </authorList>
    </citation>
    <scope>NUCLEOTIDE SEQUENCE [LARGE SCALE GENOMIC DNA]</scope>
    <source>
        <strain evidence="2">NBRC 112416</strain>
    </source>
</reference>
<keyword evidence="2" id="KW-1185">Reference proteome</keyword>
<evidence type="ECO:0000313" key="1">
    <source>
        <dbReference type="EMBL" id="GLQ56993.1"/>
    </source>
</evidence>
<evidence type="ECO:0008006" key="3">
    <source>
        <dbReference type="Google" id="ProtNLM"/>
    </source>
</evidence>
<sequence>MATHDETGVGRQASPLFTPRVSAGFHALRTILRFARRRLDAWFSLSGFDEQLIYGLGIDPLPLAGSQHRHRTEALLRLVRMRRCSTASRGRWLTLLRFLRGVLSL</sequence>